<feature type="signal peptide" evidence="5">
    <location>
        <begin position="1"/>
        <end position="26"/>
    </location>
</feature>
<dbReference type="Proteomes" id="UP000248745">
    <property type="component" value="Unassembled WGS sequence"/>
</dbReference>
<keyword evidence="5" id="KW-0732">Signal</keyword>
<dbReference type="InterPro" id="IPR054861">
    <property type="entry name" value="Endoglyc_H"/>
</dbReference>
<dbReference type="SUPFAM" id="SSF51445">
    <property type="entry name" value="(Trans)glycosidases"/>
    <property type="match status" value="1"/>
</dbReference>
<keyword evidence="1 3" id="KW-0378">Hydrolase</keyword>
<reference evidence="7 8" key="1">
    <citation type="submission" date="2018-06" db="EMBL/GenBank/DDBJ databases">
        <title>Mucibacter soli gen. nov., sp. nov., a new member of the family Chitinophagaceae producing mucin.</title>
        <authorList>
            <person name="Kim M.-K."/>
            <person name="Park S."/>
            <person name="Kim T.-S."/>
            <person name="Joung Y."/>
            <person name="Han J.-H."/>
            <person name="Kim S.B."/>
        </authorList>
    </citation>
    <scope>NUCLEOTIDE SEQUENCE [LARGE SCALE GENOMIC DNA]</scope>
    <source>
        <strain evidence="7 8">R1-15</strain>
    </source>
</reference>
<dbReference type="GO" id="GO:0004553">
    <property type="term" value="F:hydrolase activity, hydrolyzing O-glycosyl compounds"/>
    <property type="evidence" value="ECO:0007669"/>
    <property type="project" value="InterPro"/>
</dbReference>
<sequence length="327" mass="35328">MNKNVLLLRNAALTLMASAICFTACKKDDNGSTSTPPTTTPPVTTPPVTNPDTFKVAKAGGKSVVYVEVNNESMLNVAKYTLKDSGQQLFDIAIIFAANVNYDTVNNRAILYYNQQVTSVINNVATQVAPLQKKGIKVLLSVLGNHMGAGISNFTSRASAHDFAVQLSTAVTANNLDGIDFDDEYADYGKYNTGQPNDSSFTMLVDELRQLMPSKLITMYYYGPAAQRLSYNGKNVGDMLDYSWNAIYGTFNTPTIPGMPKSNLSPAAVSLSGPQATTQTKAASLATSTKNGSYGVYMWYNLTSTDQSGYMSAATQILYNDSVKYNP</sequence>
<keyword evidence="8" id="KW-1185">Reference proteome</keyword>
<dbReference type="EMBL" id="QKTW01000022">
    <property type="protein sequence ID" value="PZF71700.1"/>
    <property type="molecule type" value="Genomic_DNA"/>
</dbReference>
<protein>
    <submittedName>
        <fullName evidence="7">Chitinase</fullName>
    </submittedName>
</protein>
<dbReference type="GO" id="GO:0005975">
    <property type="term" value="P:carbohydrate metabolic process"/>
    <property type="evidence" value="ECO:0007669"/>
    <property type="project" value="InterPro"/>
</dbReference>
<accession>A0A2W2AHK1</accession>
<dbReference type="RefSeq" id="WP_111000074.1">
    <property type="nucleotide sequence ID" value="NZ_QKTW01000022.1"/>
</dbReference>
<evidence type="ECO:0000256" key="3">
    <source>
        <dbReference type="RuleBase" id="RU000489"/>
    </source>
</evidence>
<dbReference type="InterPro" id="IPR017853">
    <property type="entry name" value="GH"/>
</dbReference>
<dbReference type="OrthoDB" id="2582440at2"/>
<evidence type="ECO:0000313" key="8">
    <source>
        <dbReference type="Proteomes" id="UP000248745"/>
    </source>
</evidence>
<keyword evidence="2 3" id="KW-0326">Glycosidase</keyword>
<gene>
    <name evidence="7" type="ORF">DN068_16660</name>
</gene>
<evidence type="ECO:0000256" key="2">
    <source>
        <dbReference type="ARBA" id="ARBA00023295"/>
    </source>
</evidence>
<dbReference type="AlphaFoldDB" id="A0A2W2AHK1"/>
<dbReference type="PROSITE" id="PS01095">
    <property type="entry name" value="GH18_1"/>
    <property type="match status" value="1"/>
</dbReference>
<evidence type="ECO:0000256" key="4">
    <source>
        <dbReference type="RuleBase" id="RU004453"/>
    </source>
</evidence>
<dbReference type="Pfam" id="PF00704">
    <property type="entry name" value="Glyco_hydro_18"/>
    <property type="match status" value="1"/>
</dbReference>
<name>A0A2W2AHK1_9BACT</name>
<comment type="similarity">
    <text evidence="4">Belongs to the glycosyl hydrolase 18 family.</text>
</comment>
<dbReference type="PROSITE" id="PS51910">
    <property type="entry name" value="GH18_2"/>
    <property type="match status" value="1"/>
</dbReference>
<feature type="chain" id="PRO_5015981051" evidence="5">
    <location>
        <begin position="27"/>
        <end position="327"/>
    </location>
</feature>
<evidence type="ECO:0000256" key="5">
    <source>
        <dbReference type="SAM" id="SignalP"/>
    </source>
</evidence>
<organism evidence="7 8">
    <name type="scientific">Taibaiella soli</name>
    <dbReference type="NCBI Taxonomy" id="1649169"/>
    <lineage>
        <taxon>Bacteria</taxon>
        <taxon>Pseudomonadati</taxon>
        <taxon>Bacteroidota</taxon>
        <taxon>Chitinophagia</taxon>
        <taxon>Chitinophagales</taxon>
        <taxon>Chitinophagaceae</taxon>
        <taxon>Taibaiella</taxon>
    </lineage>
</organism>
<evidence type="ECO:0000256" key="1">
    <source>
        <dbReference type="ARBA" id="ARBA00022801"/>
    </source>
</evidence>
<evidence type="ECO:0000259" key="6">
    <source>
        <dbReference type="PROSITE" id="PS51910"/>
    </source>
</evidence>
<dbReference type="NCBIfam" id="NF045482">
    <property type="entry name" value="Endoglyc_H"/>
    <property type="match status" value="1"/>
</dbReference>
<dbReference type="Gene3D" id="3.20.20.80">
    <property type="entry name" value="Glycosidases"/>
    <property type="match status" value="1"/>
</dbReference>
<feature type="domain" description="GH18" evidence="6">
    <location>
        <begin position="61"/>
        <end position="321"/>
    </location>
</feature>
<dbReference type="InterPro" id="IPR001223">
    <property type="entry name" value="Glyco_hydro18_cat"/>
</dbReference>
<dbReference type="InterPro" id="IPR001579">
    <property type="entry name" value="Glyco_hydro_18_chit_AS"/>
</dbReference>
<evidence type="ECO:0000313" key="7">
    <source>
        <dbReference type="EMBL" id="PZF71700.1"/>
    </source>
</evidence>
<proteinExistence type="inferred from homology"/>
<comment type="caution">
    <text evidence="7">The sequence shown here is derived from an EMBL/GenBank/DDBJ whole genome shotgun (WGS) entry which is preliminary data.</text>
</comment>